<reference evidence="4 5" key="1">
    <citation type="journal article" date="2014" name="Int. J. Syst. Evol. Microbiol.">
        <title>Complete genome sequence of Corynebacterium casei LMG S-19264T (=DSM 44701T), isolated from a smear-ripened cheese.</title>
        <authorList>
            <consortium name="US DOE Joint Genome Institute (JGI-PGF)"/>
            <person name="Walter F."/>
            <person name="Albersmeier A."/>
            <person name="Kalinowski J."/>
            <person name="Ruckert C."/>
        </authorList>
    </citation>
    <scope>NUCLEOTIDE SEQUENCE [LARGE SCALE GENOMIC DNA]</scope>
    <source>
        <strain evidence="4 5">CCM 8669</strain>
    </source>
</reference>
<evidence type="ECO:0000256" key="2">
    <source>
        <dbReference type="ARBA" id="ARBA00022801"/>
    </source>
</evidence>
<sequence>MTDLPASYPWIEKLVSLPTIAETSNLELIQLVAAEFEKYGFEPHLTYSDDAQRANLFVTVPAADGSQQGGLVISGHTDVVPVEGQPWDTDPFTPTVKDGKIFGRGVADMKSYLAVALWLLPEIARAQLTKPLHFAFTYDEEIACVGAPRMLEDLKKRGIKPDFAIIGEPSSMYPIAAHKGAHRGRATFTGVVKHGSLAPHGVNAVAAAGKFIAFIEDLADSWLEKGPFDEGFVTPTSTAGANFVRGGLQYNIVGETAVVEYDFRTIPATTTDEVVKLVEQKLFENLLPELRAKAERAERLSGAEPGSLQEKVGITHELLAAVPALDTAKDDAVLALGAQLVDRPEVLSSDLVKVTYGTEAGQFQRAGINAIVCGPGDIAQAHGANEWVEISQIEECERFMQRVLDWAQS</sequence>
<dbReference type="InterPro" id="IPR002933">
    <property type="entry name" value="Peptidase_M20"/>
</dbReference>
<dbReference type="InterPro" id="IPR011650">
    <property type="entry name" value="Peptidase_M20_dimer"/>
</dbReference>
<dbReference type="Pfam" id="PF01546">
    <property type="entry name" value="Peptidase_M20"/>
    <property type="match status" value="1"/>
</dbReference>
<evidence type="ECO:0000256" key="1">
    <source>
        <dbReference type="ARBA" id="ARBA00022723"/>
    </source>
</evidence>
<dbReference type="Proteomes" id="UP000600171">
    <property type="component" value="Unassembled WGS sequence"/>
</dbReference>
<accession>A0A917IVU0</accession>
<dbReference type="InterPro" id="IPR050072">
    <property type="entry name" value="Peptidase_M20A"/>
</dbReference>
<evidence type="ECO:0000313" key="4">
    <source>
        <dbReference type="EMBL" id="GGH66113.1"/>
    </source>
</evidence>
<dbReference type="InterPro" id="IPR010169">
    <property type="entry name" value="AcOrn-deacetyl"/>
</dbReference>
<dbReference type="GO" id="GO:0008777">
    <property type="term" value="F:acetylornithine deacetylase activity"/>
    <property type="evidence" value="ECO:0007669"/>
    <property type="project" value="TreeGrafter"/>
</dbReference>
<organism evidence="4 5">
    <name type="scientific">Rothia aerolata</name>
    <dbReference type="NCBI Taxonomy" id="1812262"/>
    <lineage>
        <taxon>Bacteria</taxon>
        <taxon>Bacillati</taxon>
        <taxon>Actinomycetota</taxon>
        <taxon>Actinomycetes</taxon>
        <taxon>Micrococcales</taxon>
        <taxon>Micrococcaceae</taxon>
        <taxon>Rothia</taxon>
    </lineage>
</organism>
<proteinExistence type="predicted"/>
<dbReference type="Gene3D" id="3.30.70.360">
    <property type="match status" value="1"/>
</dbReference>
<dbReference type="SUPFAM" id="SSF55031">
    <property type="entry name" value="Bacterial exopeptidase dimerisation domain"/>
    <property type="match status" value="1"/>
</dbReference>
<evidence type="ECO:0000313" key="5">
    <source>
        <dbReference type="Proteomes" id="UP000600171"/>
    </source>
</evidence>
<dbReference type="GO" id="GO:0046872">
    <property type="term" value="F:metal ion binding"/>
    <property type="evidence" value="ECO:0007669"/>
    <property type="project" value="UniProtKB-KW"/>
</dbReference>
<keyword evidence="1" id="KW-0479">Metal-binding</keyword>
<keyword evidence="5" id="KW-1185">Reference proteome</keyword>
<dbReference type="SUPFAM" id="SSF53187">
    <property type="entry name" value="Zn-dependent exopeptidases"/>
    <property type="match status" value="1"/>
</dbReference>
<name>A0A917IVU0_9MICC</name>
<feature type="domain" description="Peptidase M20 dimerisation" evidence="3">
    <location>
        <begin position="177"/>
        <end position="282"/>
    </location>
</feature>
<dbReference type="AlphaFoldDB" id="A0A917IVU0"/>
<protein>
    <submittedName>
        <fullName evidence="4">Acetylornithine deacetylase</fullName>
    </submittedName>
</protein>
<dbReference type="Pfam" id="PF07687">
    <property type="entry name" value="M20_dimer"/>
    <property type="match status" value="1"/>
</dbReference>
<dbReference type="NCBIfam" id="NF005710">
    <property type="entry name" value="PRK07522.1"/>
    <property type="match status" value="1"/>
</dbReference>
<dbReference type="PANTHER" id="PTHR43808">
    <property type="entry name" value="ACETYLORNITHINE DEACETYLASE"/>
    <property type="match status" value="1"/>
</dbReference>
<evidence type="ECO:0000259" key="3">
    <source>
        <dbReference type="Pfam" id="PF07687"/>
    </source>
</evidence>
<dbReference type="PANTHER" id="PTHR43808:SF31">
    <property type="entry name" value="N-ACETYL-L-CITRULLINE DEACETYLASE"/>
    <property type="match status" value="1"/>
</dbReference>
<dbReference type="CDD" id="cd03894">
    <property type="entry name" value="M20_ArgE"/>
    <property type="match status" value="1"/>
</dbReference>
<comment type="caution">
    <text evidence="4">The sequence shown here is derived from an EMBL/GenBank/DDBJ whole genome shotgun (WGS) entry which is preliminary data.</text>
</comment>
<dbReference type="Gene3D" id="3.40.630.10">
    <property type="entry name" value="Zn peptidases"/>
    <property type="match status" value="1"/>
</dbReference>
<dbReference type="GO" id="GO:0006526">
    <property type="term" value="P:L-arginine biosynthetic process"/>
    <property type="evidence" value="ECO:0007669"/>
    <property type="project" value="InterPro"/>
</dbReference>
<dbReference type="NCBIfam" id="TIGR01892">
    <property type="entry name" value="AcOrn-deacetyl"/>
    <property type="match status" value="1"/>
</dbReference>
<dbReference type="EMBL" id="BMDC01000004">
    <property type="protein sequence ID" value="GGH66113.1"/>
    <property type="molecule type" value="Genomic_DNA"/>
</dbReference>
<dbReference type="InterPro" id="IPR036264">
    <property type="entry name" value="Bact_exopeptidase_dim_dom"/>
</dbReference>
<gene>
    <name evidence="4" type="primary">argE</name>
    <name evidence="4" type="ORF">GCM10007359_20030</name>
</gene>
<keyword evidence="2" id="KW-0378">Hydrolase</keyword>
<dbReference type="RefSeq" id="WP_188360236.1">
    <property type="nucleotide sequence ID" value="NZ_BMDC01000004.1"/>
</dbReference>